<keyword evidence="5" id="KW-1185">Reference proteome</keyword>
<dbReference type="EMBL" id="BAABBQ010000001">
    <property type="protein sequence ID" value="GAA4023529.1"/>
    <property type="molecule type" value="Genomic_DNA"/>
</dbReference>
<dbReference type="Pfam" id="PF01551">
    <property type="entry name" value="Peptidase_M23"/>
    <property type="match status" value="1"/>
</dbReference>
<dbReference type="PANTHER" id="PTHR21666:SF270">
    <property type="entry name" value="MUREIN HYDROLASE ACTIVATOR ENVC"/>
    <property type="match status" value="1"/>
</dbReference>
<dbReference type="InterPro" id="IPR011055">
    <property type="entry name" value="Dup_hybrid_motif"/>
</dbReference>
<keyword evidence="1" id="KW-0175">Coiled coil</keyword>
<organism evidence="4 5">
    <name type="scientific">Sphingomonas swuensis</name>
    <dbReference type="NCBI Taxonomy" id="977800"/>
    <lineage>
        <taxon>Bacteria</taxon>
        <taxon>Pseudomonadati</taxon>
        <taxon>Pseudomonadota</taxon>
        <taxon>Alphaproteobacteria</taxon>
        <taxon>Sphingomonadales</taxon>
        <taxon>Sphingomonadaceae</taxon>
        <taxon>Sphingomonas</taxon>
    </lineage>
</organism>
<sequence>MRALALLLAAPLLLSAADPLIEAEREARAAEAEQRRLEQVESQARGAAARASAAAAAAAQAMLAADARIAASEAELASLARRQAVLDQRLAQARAPAANLLAGLVQSARRPAWVVLASHGGADEQVRLAALVRHVRPEVDRRSAALRGEVEALRAVTERQRSLVAALGEQRAAAKTAQQRFARLEQDALAASAASGRQALAAGDTVVDRADRLASLRSETEQRAAANRLAAALAQLPEAEPRPVADAGSAQAESFAWRVPASGRLLTGVGELMDNGVRSRGLTIAAGRGAQVVAPAGGTVVFSGPFRRREGVLIIDHGGGRMTLLSGLRPTRRVGERVAPGERVGSALGDLTAELFRGGTVEPAALIARSS</sequence>
<evidence type="ECO:0000313" key="4">
    <source>
        <dbReference type="EMBL" id="GAA4023529.1"/>
    </source>
</evidence>
<evidence type="ECO:0000256" key="1">
    <source>
        <dbReference type="SAM" id="Coils"/>
    </source>
</evidence>
<gene>
    <name evidence="4" type="ORF">GCM10022280_25350</name>
</gene>
<name>A0ABP7TAS0_9SPHN</name>
<proteinExistence type="predicted"/>
<dbReference type="Gene3D" id="2.70.70.10">
    <property type="entry name" value="Glucose Permease (Domain IIA)"/>
    <property type="match status" value="1"/>
</dbReference>
<evidence type="ECO:0000256" key="2">
    <source>
        <dbReference type="SAM" id="SignalP"/>
    </source>
</evidence>
<feature type="signal peptide" evidence="2">
    <location>
        <begin position="1"/>
        <end position="16"/>
    </location>
</feature>
<protein>
    <submittedName>
        <fullName evidence="4">Peptidoglycan DD-metalloendopeptidase family protein</fullName>
    </submittedName>
</protein>
<keyword evidence="2" id="KW-0732">Signal</keyword>
<dbReference type="InterPro" id="IPR050570">
    <property type="entry name" value="Cell_wall_metabolism_enzyme"/>
</dbReference>
<feature type="domain" description="M23ase beta-sheet core" evidence="3">
    <location>
        <begin position="279"/>
        <end position="347"/>
    </location>
</feature>
<dbReference type="CDD" id="cd12797">
    <property type="entry name" value="M23_peptidase"/>
    <property type="match status" value="1"/>
</dbReference>
<feature type="chain" id="PRO_5046099789" evidence="2">
    <location>
        <begin position="17"/>
        <end position="371"/>
    </location>
</feature>
<feature type="coiled-coil region" evidence="1">
    <location>
        <begin position="20"/>
        <end position="50"/>
    </location>
</feature>
<comment type="caution">
    <text evidence="4">The sequence shown here is derived from an EMBL/GenBank/DDBJ whole genome shotgun (WGS) entry which is preliminary data.</text>
</comment>
<dbReference type="RefSeq" id="WP_344707759.1">
    <property type="nucleotide sequence ID" value="NZ_BAABBQ010000001.1"/>
</dbReference>
<dbReference type="PANTHER" id="PTHR21666">
    <property type="entry name" value="PEPTIDASE-RELATED"/>
    <property type="match status" value="1"/>
</dbReference>
<dbReference type="SUPFAM" id="SSF51261">
    <property type="entry name" value="Duplicated hybrid motif"/>
    <property type="match status" value="1"/>
</dbReference>
<reference evidence="5" key="1">
    <citation type="journal article" date="2019" name="Int. J. Syst. Evol. Microbiol.">
        <title>The Global Catalogue of Microorganisms (GCM) 10K type strain sequencing project: providing services to taxonomists for standard genome sequencing and annotation.</title>
        <authorList>
            <consortium name="The Broad Institute Genomics Platform"/>
            <consortium name="The Broad Institute Genome Sequencing Center for Infectious Disease"/>
            <person name="Wu L."/>
            <person name="Ma J."/>
        </authorList>
    </citation>
    <scope>NUCLEOTIDE SEQUENCE [LARGE SCALE GENOMIC DNA]</scope>
    <source>
        <strain evidence="5">JCM 17563</strain>
    </source>
</reference>
<evidence type="ECO:0000259" key="3">
    <source>
        <dbReference type="Pfam" id="PF01551"/>
    </source>
</evidence>
<evidence type="ECO:0000313" key="5">
    <source>
        <dbReference type="Proteomes" id="UP001500235"/>
    </source>
</evidence>
<dbReference type="InterPro" id="IPR016047">
    <property type="entry name" value="M23ase_b-sheet_dom"/>
</dbReference>
<dbReference type="Proteomes" id="UP001500235">
    <property type="component" value="Unassembled WGS sequence"/>
</dbReference>
<accession>A0ABP7TAS0</accession>